<dbReference type="EMBL" id="CCKQ01017954">
    <property type="protein sequence ID" value="CDW89882.1"/>
    <property type="molecule type" value="Genomic_DNA"/>
</dbReference>
<organism evidence="3 4">
    <name type="scientific">Stylonychia lemnae</name>
    <name type="common">Ciliate</name>
    <dbReference type="NCBI Taxonomy" id="5949"/>
    <lineage>
        <taxon>Eukaryota</taxon>
        <taxon>Sar</taxon>
        <taxon>Alveolata</taxon>
        <taxon>Ciliophora</taxon>
        <taxon>Intramacronucleata</taxon>
        <taxon>Spirotrichea</taxon>
        <taxon>Stichotrichia</taxon>
        <taxon>Sporadotrichida</taxon>
        <taxon>Oxytrichidae</taxon>
        <taxon>Stylonychinae</taxon>
        <taxon>Stylonychia</taxon>
    </lineage>
</organism>
<keyword evidence="1" id="KW-0862">Zinc</keyword>
<evidence type="ECO:0000256" key="1">
    <source>
        <dbReference type="PROSITE-ProRule" id="PRU00024"/>
    </source>
</evidence>
<evidence type="ECO:0000313" key="4">
    <source>
        <dbReference type="Proteomes" id="UP000039865"/>
    </source>
</evidence>
<keyword evidence="4" id="KW-1185">Reference proteome</keyword>
<feature type="domain" description="B box-type" evidence="2">
    <location>
        <begin position="56"/>
        <end position="103"/>
    </location>
</feature>
<keyword evidence="1" id="KW-0863">Zinc-finger</keyword>
<dbReference type="InParanoid" id="A0A078B9F3"/>
<dbReference type="Proteomes" id="UP000039865">
    <property type="component" value="Unassembled WGS sequence"/>
</dbReference>
<dbReference type="Gene3D" id="3.30.160.60">
    <property type="entry name" value="Classic Zinc Finger"/>
    <property type="match status" value="1"/>
</dbReference>
<proteinExistence type="predicted"/>
<dbReference type="PROSITE" id="PS50119">
    <property type="entry name" value="ZF_BBOX"/>
    <property type="match status" value="1"/>
</dbReference>
<dbReference type="GO" id="GO:0008270">
    <property type="term" value="F:zinc ion binding"/>
    <property type="evidence" value="ECO:0007669"/>
    <property type="project" value="UniProtKB-KW"/>
</dbReference>
<sequence length="201" mass="23442">MIISCGHIICNQCIQNQFQNNKTLVTCHQGDSCNQVEDFKLTPVKELMYYLDKIPTLNITCDTHPHKMVKIYCKKTNKIVCKKCQTDCNNGHHEEIDHQNILRKDLENYIEQKIPSLKILLEKIQVLIQNLQQYQSKDKMFGASEFLDMITQINKYLDPDQSLEGKSLTKKINLRMSYCGLCLKKINQSISEDWLTNNQNL</sequence>
<name>A0A078B9F3_STYLE</name>
<dbReference type="AlphaFoldDB" id="A0A078B9F3"/>
<gene>
    <name evidence="3" type="primary">Contig5062.g5416</name>
    <name evidence="3" type="ORF">STYLEM_19022</name>
</gene>
<evidence type="ECO:0000313" key="3">
    <source>
        <dbReference type="EMBL" id="CDW89882.1"/>
    </source>
</evidence>
<evidence type="ECO:0000259" key="2">
    <source>
        <dbReference type="PROSITE" id="PS50119"/>
    </source>
</evidence>
<dbReference type="InterPro" id="IPR000315">
    <property type="entry name" value="Znf_B-box"/>
</dbReference>
<protein>
    <submittedName>
        <fullName evidence="3">Tldc domain-containing protein</fullName>
    </submittedName>
</protein>
<reference evidence="3 4" key="1">
    <citation type="submission" date="2014-06" db="EMBL/GenBank/DDBJ databases">
        <authorList>
            <person name="Swart Estienne"/>
        </authorList>
    </citation>
    <scope>NUCLEOTIDE SEQUENCE [LARGE SCALE GENOMIC DNA]</scope>
    <source>
        <strain evidence="3 4">130c</strain>
    </source>
</reference>
<dbReference type="SUPFAM" id="SSF57845">
    <property type="entry name" value="B-box zinc-binding domain"/>
    <property type="match status" value="1"/>
</dbReference>
<keyword evidence="1" id="KW-0479">Metal-binding</keyword>
<accession>A0A078B9F3</accession>
<dbReference type="OrthoDB" id="294186at2759"/>